<proteinExistence type="predicted"/>
<protein>
    <submittedName>
        <fullName evidence="1">Uncharacterized protein</fullName>
    </submittedName>
</protein>
<sequence>MVADYLPLPYRLLMVPPPPAQLGYTVAVQQSSASTAAAACAKLNREPVRLRSSRGSSVALGCLQMELRTPRLSLSLMYAPQRTNNLFLWLFVDCFRHIVRMYSSSITPPCLGVDLQELPNHFGYWGSCWANLYCRFVAGCIICSHLWRISFDLFREMTAGEG</sequence>
<evidence type="ECO:0000313" key="2">
    <source>
        <dbReference type="Proteomes" id="UP001567538"/>
    </source>
</evidence>
<comment type="caution">
    <text evidence="1">The sequence shown here is derived from an EMBL/GenBank/DDBJ whole genome shotgun (WGS) entry which is preliminary data.</text>
</comment>
<keyword evidence="2" id="KW-1185">Reference proteome</keyword>
<dbReference type="Proteomes" id="UP001567538">
    <property type="component" value="Unassembled WGS sequence"/>
</dbReference>
<reference evidence="1 2" key="1">
    <citation type="submission" date="2024-06" db="EMBL/GenBank/DDBJ databases">
        <title>A chromosome level genome sequence of Diviner's sage (Salvia divinorum).</title>
        <authorList>
            <person name="Ford S.A."/>
            <person name="Ro D.-K."/>
            <person name="Ness R.W."/>
            <person name="Phillips M.A."/>
        </authorList>
    </citation>
    <scope>NUCLEOTIDE SEQUENCE [LARGE SCALE GENOMIC DNA]</scope>
    <source>
        <strain evidence="1">SAF-2024a</strain>
        <tissue evidence="1">Leaf</tissue>
    </source>
</reference>
<dbReference type="EMBL" id="JBEAFC010000003">
    <property type="protein sequence ID" value="KAL1562852.1"/>
    <property type="molecule type" value="Genomic_DNA"/>
</dbReference>
<evidence type="ECO:0000313" key="1">
    <source>
        <dbReference type="EMBL" id="KAL1562852.1"/>
    </source>
</evidence>
<accession>A0ABD1I295</accession>
<name>A0ABD1I295_SALDI</name>
<gene>
    <name evidence="1" type="ORF">AAHA92_05382</name>
</gene>
<dbReference type="AlphaFoldDB" id="A0ABD1I295"/>
<organism evidence="1 2">
    <name type="scientific">Salvia divinorum</name>
    <name type="common">Maria pastora</name>
    <name type="synonym">Diviner's sage</name>
    <dbReference type="NCBI Taxonomy" id="28513"/>
    <lineage>
        <taxon>Eukaryota</taxon>
        <taxon>Viridiplantae</taxon>
        <taxon>Streptophyta</taxon>
        <taxon>Embryophyta</taxon>
        <taxon>Tracheophyta</taxon>
        <taxon>Spermatophyta</taxon>
        <taxon>Magnoliopsida</taxon>
        <taxon>eudicotyledons</taxon>
        <taxon>Gunneridae</taxon>
        <taxon>Pentapetalae</taxon>
        <taxon>asterids</taxon>
        <taxon>lamiids</taxon>
        <taxon>Lamiales</taxon>
        <taxon>Lamiaceae</taxon>
        <taxon>Nepetoideae</taxon>
        <taxon>Mentheae</taxon>
        <taxon>Salviinae</taxon>
        <taxon>Salvia</taxon>
        <taxon>Salvia subgen. Calosphace</taxon>
    </lineage>
</organism>